<accession>A0A2L0HDP9</accession>
<sequence length="55" mass="6089">MRHDKKGKFSKIVNRWAQVAFAGRRGWPLAVSIGVSDVRLAGLLCIDLKDALRAP</sequence>
<evidence type="ECO:0000313" key="2">
    <source>
        <dbReference type="Proteomes" id="UP000239340"/>
    </source>
</evidence>
<gene>
    <name evidence="1" type="ORF">NXT3_PC00432</name>
</gene>
<name>A0A2L0HDP9_RHIFR</name>
<dbReference type="EMBL" id="CP024310">
    <property type="protein sequence ID" value="AUX79596.1"/>
    <property type="molecule type" value="Genomic_DNA"/>
</dbReference>
<geneLocation type="plasmid" evidence="2">
    <name>psfrenxt3c</name>
</geneLocation>
<protein>
    <submittedName>
        <fullName evidence="1">Uncharacterized protein</fullName>
    </submittedName>
</protein>
<dbReference type="AlphaFoldDB" id="A0A2L0HDP9"/>
<dbReference type="Proteomes" id="UP000239340">
    <property type="component" value="Plasmid pSfreNXT3c"/>
</dbReference>
<evidence type="ECO:0000313" key="1">
    <source>
        <dbReference type="EMBL" id="AUX79596.1"/>
    </source>
</evidence>
<proteinExistence type="predicted"/>
<reference evidence="1 2" key="1">
    <citation type="submission" date="2017-10" db="EMBL/GenBank/DDBJ databases">
        <title>Analysis of the genome sequences of Rhizobium populations associated to common bean (phaseolus vulgaris).</title>
        <authorList>
            <person name="Bustos P."/>
            <person name="Santamaria R.I."/>
            <person name="Miranda-Sanchez F."/>
            <person name="Perez-Carrascal O."/>
            <person name="Juarez S."/>
            <person name="Lozano L."/>
            <person name="Martinez-Flores I."/>
            <person name="Vinuesa P."/>
            <person name="Martinez-Romero E."/>
            <person name="Cevallos M.A."/>
            <person name="Romero D."/>
            <person name="Davila G."/>
            <person name="Gonzalez V."/>
        </authorList>
    </citation>
    <scope>NUCLEOTIDE SEQUENCE [LARGE SCALE GENOMIC DNA]</scope>
    <source>
        <strain evidence="1 2">NXT3</strain>
        <plasmid evidence="2">Plasmid psfrenxt3c</plasmid>
    </source>
</reference>
<keyword evidence="1" id="KW-0614">Plasmid</keyword>
<organism evidence="1 2">
    <name type="scientific">Rhizobium fredii</name>
    <name type="common">Sinorhizobium fredii</name>
    <dbReference type="NCBI Taxonomy" id="380"/>
    <lineage>
        <taxon>Bacteria</taxon>
        <taxon>Pseudomonadati</taxon>
        <taxon>Pseudomonadota</taxon>
        <taxon>Alphaproteobacteria</taxon>
        <taxon>Hyphomicrobiales</taxon>
        <taxon>Rhizobiaceae</taxon>
        <taxon>Sinorhizobium/Ensifer group</taxon>
        <taxon>Sinorhizobium</taxon>
    </lineage>
</organism>